<dbReference type="Proteomes" id="UP001516400">
    <property type="component" value="Unassembled WGS sequence"/>
</dbReference>
<keyword evidence="2" id="KW-1185">Reference proteome</keyword>
<gene>
    <name evidence="1" type="ORF">HHI36_008518</name>
</gene>
<name>A0ABD2MSN6_9CUCU</name>
<dbReference type="AlphaFoldDB" id="A0ABD2MSN6"/>
<evidence type="ECO:0000313" key="2">
    <source>
        <dbReference type="Proteomes" id="UP001516400"/>
    </source>
</evidence>
<proteinExistence type="predicted"/>
<evidence type="ECO:0000313" key="1">
    <source>
        <dbReference type="EMBL" id="KAL3269448.1"/>
    </source>
</evidence>
<accession>A0ABD2MSN6</accession>
<protein>
    <submittedName>
        <fullName evidence="1">Uncharacterized protein</fullName>
    </submittedName>
</protein>
<organism evidence="1 2">
    <name type="scientific">Cryptolaemus montrouzieri</name>
    <dbReference type="NCBI Taxonomy" id="559131"/>
    <lineage>
        <taxon>Eukaryota</taxon>
        <taxon>Metazoa</taxon>
        <taxon>Ecdysozoa</taxon>
        <taxon>Arthropoda</taxon>
        <taxon>Hexapoda</taxon>
        <taxon>Insecta</taxon>
        <taxon>Pterygota</taxon>
        <taxon>Neoptera</taxon>
        <taxon>Endopterygota</taxon>
        <taxon>Coleoptera</taxon>
        <taxon>Polyphaga</taxon>
        <taxon>Cucujiformia</taxon>
        <taxon>Coccinelloidea</taxon>
        <taxon>Coccinellidae</taxon>
        <taxon>Scymninae</taxon>
        <taxon>Scymnini</taxon>
        <taxon>Cryptolaemus</taxon>
    </lineage>
</organism>
<reference evidence="1 2" key="1">
    <citation type="journal article" date="2021" name="BMC Biol.">
        <title>Horizontally acquired antibacterial genes associated with adaptive radiation of ladybird beetles.</title>
        <authorList>
            <person name="Li H.S."/>
            <person name="Tang X.F."/>
            <person name="Huang Y.H."/>
            <person name="Xu Z.Y."/>
            <person name="Chen M.L."/>
            <person name="Du X.Y."/>
            <person name="Qiu B.Y."/>
            <person name="Chen P.T."/>
            <person name="Zhang W."/>
            <person name="Slipinski A."/>
            <person name="Escalona H.E."/>
            <person name="Waterhouse R.M."/>
            <person name="Zwick A."/>
            <person name="Pang H."/>
        </authorList>
    </citation>
    <scope>NUCLEOTIDE SEQUENCE [LARGE SCALE GENOMIC DNA]</scope>
    <source>
        <strain evidence="1">SYSU2018</strain>
    </source>
</reference>
<dbReference type="EMBL" id="JABFTP020000021">
    <property type="protein sequence ID" value="KAL3269448.1"/>
    <property type="molecule type" value="Genomic_DNA"/>
</dbReference>
<comment type="caution">
    <text evidence="1">The sequence shown here is derived from an EMBL/GenBank/DDBJ whole genome shotgun (WGS) entry which is preliminary data.</text>
</comment>
<sequence length="205" mass="23687">MCFDQGIKLRLNRNESQFLDHPLDAAIQFNVVDTNFDLTSIILKQASQRGLLKKPFKWLTFGILAAIENIDFYPGTDSEFMVIEKYGNEYFFTAIHKVNGNMQTFYHNKIGSWNEKIGVVHYEVLSFYTKRRNLNGSEFPLSFWASNRITYDTVGEYSSDVFAQKPVDLDDVTLFREGSRCAQDQVTTLYHNIQVSDDRMSCIVS</sequence>